<evidence type="ECO:0000256" key="6">
    <source>
        <dbReference type="ARBA" id="ARBA00023125"/>
    </source>
</evidence>
<dbReference type="GO" id="GO:0006260">
    <property type="term" value="P:DNA replication"/>
    <property type="evidence" value="ECO:0007669"/>
    <property type="project" value="UniProtKB-UniRule"/>
</dbReference>
<dbReference type="STRING" id="1121919.SAMN02745975_00674"/>
<feature type="binding site" evidence="7">
    <location>
        <begin position="32"/>
        <end position="39"/>
    </location>
    <ligand>
        <name>ATP</name>
        <dbReference type="ChEBI" id="CHEBI:30616"/>
    </ligand>
</feature>
<sequence>MYLKKVEIHGFKSFADRIEVEFEKGVTGIVGPNGSGKSNISDAVRWVLGEQSAKTLRGSKMEDIIFAGTTQRKPLGMAEVSLTLDNSENTLPIDYAEVTVTRRVYRSGESEYLINRTPCRLKDIREMLMDTGIGIDGYSIIGQGRIDEILSNKSEDRRLIFEEAAGIVKYKTRKEEAEKKLENTNQNLTRVDDIIQELENRIEPLRVQSEKAKNYIELKEALKNIEIGLYVYELEDLKNKIDTLKEQETVILGQLENYIQDKKQIDEQHKVLKIELESLENRIQQLQSNIFETANHLEKKDGEISLYKEKISNVTEYVSRLNIEISQIDNEKKSIEEQLSIKLQELEAYRNQLSLGKREVYEKERELDQFTQLLVKHQQDIDHSTGNMIELLNLSANKKSEMNSLLSLQGNLAKRCQQLYAEIEDIKKNQQNVAVNIEKALDCLEMKGKQFEAQKKGLGEIKEKLSQLRLQTIEIKKKWDFSKHKMQEKQTKQRLLTEMQKDYEGFHKSVKTTLQETRKDKTLGENIYGVVAELIEVPKEFEVAIEVALGSSLQNIVCQRAEDANRVIRHLKKNNLGRVTFLPIESIRANSFPSTIAREDIKKMKGFMRYASEAIGYDSYYKDIFQYLLGKVILVDHIENGILIAKATGHKFKIVSLEGDIINPGGAITGGSYHSKTVNFLSRKREIDELEQEISQERINFENYEHQYVHNESLIRSLEDKIQIEEQLLKDVEIQVIHEKNTFEQLRKEEKMYVDQIEKSEKEIQQLMGEQENITKALAQKELEIEELQLNQDRLQQSVSADKDQFDIKKNKREEMSQQLTEIKIRMASLEQQTQNLEHQILEIKKRSTEAIDIKSKKKVEIEALQQNKLSYEKELEKLDIESKDLDVLKQQYEFNLAQLRAEKAEIGKKFDIVAEQLEKISEITSELQDSRYKIEVKRTRLEIQQESYCNKLWEDYEITYLEAMEYKNTDIHLGEATKKIKILKEKIKELGSINIDAIQEYQEVMERYGFLTNQRFDLIHAKESLHGVIKEMETTMKEQFTAYFEMIRENFDFVFKKLFGGGKAELKLVDENEVLTTGIEINAQPPGKKLQHLSLLSGGERALTAISLLFAILKVKPTPFCILDEIEAALDDANVYRYADFLKEFSKDTQFIVVTHRKGTMECVDALYGVTMQEYGVSKLVSVKLTDKAS</sequence>
<dbReference type="Gene3D" id="6.10.140.1720">
    <property type="match status" value="1"/>
</dbReference>
<dbReference type="RefSeq" id="WP_190014128.1">
    <property type="nucleotide sequence ID" value="NZ_FQZV01000007.1"/>
</dbReference>
<dbReference type="InterPro" id="IPR010935">
    <property type="entry name" value="SMC_hinge"/>
</dbReference>
<dbReference type="GO" id="GO:0005524">
    <property type="term" value="F:ATP binding"/>
    <property type="evidence" value="ECO:0007669"/>
    <property type="project" value="UniProtKB-UniRule"/>
</dbReference>
<dbReference type="InterPro" id="IPR036277">
    <property type="entry name" value="SMC_hinge_sf"/>
</dbReference>
<dbReference type="InterPro" id="IPR027417">
    <property type="entry name" value="P-loop_NTPase"/>
</dbReference>
<keyword evidence="10" id="KW-1185">Reference proteome</keyword>
<evidence type="ECO:0000256" key="4">
    <source>
        <dbReference type="ARBA" id="ARBA00022840"/>
    </source>
</evidence>
<dbReference type="InterPro" id="IPR024704">
    <property type="entry name" value="SMC"/>
</dbReference>
<dbReference type="Gene3D" id="3.30.70.1620">
    <property type="match status" value="1"/>
</dbReference>
<accession>A0A1M6E6X9</accession>
<comment type="subunit">
    <text evidence="7">Homodimer.</text>
</comment>
<dbReference type="GO" id="GO:0005694">
    <property type="term" value="C:chromosome"/>
    <property type="evidence" value="ECO:0007669"/>
    <property type="project" value="InterPro"/>
</dbReference>
<dbReference type="InterPro" id="IPR003395">
    <property type="entry name" value="RecF/RecN/SMC_N"/>
</dbReference>
<dbReference type="GO" id="GO:0007062">
    <property type="term" value="P:sister chromatid cohesion"/>
    <property type="evidence" value="ECO:0007669"/>
    <property type="project" value="InterPro"/>
</dbReference>
<dbReference type="Pfam" id="PF06470">
    <property type="entry name" value="SMC_hinge"/>
    <property type="match status" value="1"/>
</dbReference>
<dbReference type="GO" id="GO:0007059">
    <property type="term" value="P:chromosome segregation"/>
    <property type="evidence" value="ECO:0007669"/>
    <property type="project" value="UniProtKB-UniRule"/>
</dbReference>
<keyword evidence="2 7" id="KW-0963">Cytoplasm</keyword>
<organism evidence="9 10">
    <name type="scientific">Geosporobacter subterraneus DSM 17957</name>
    <dbReference type="NCBI Taxonomy" id="1121919"/>
    <lineage>
        <taxon>Bacteria</taxon>
        <taxon>Bacillati</taxon>
        <taxon>Bacillota</taxon>
        <taxon>Clostridia</taxon>
        <taxon>Peptostreptococcales</taxon>
        <taxon>Thermotaleaceae</taxon>
        <taxon>Geosporobacter</taxon>
    </lineage>
</organism>
<dbReference type="Gene3D" id="1.20.1060.20">
    <property type="match status" value="1"/>
</dbReference>
<comment type="domain">
    <text evidence="7">Contains large globular domains required for ATP hydrolysis at each terminus and a third globular domain forming a flexible hinge near the middle of the molecule. These domains are separated by coiled-coil structures.</text>
</comment>
<dbReference type="SMART" id="SM00968">
    <property type="entry name" value="SMC_hinge"/>
    <property type="match status" value="1"/>
</dbReference>
<evidence type="ECO:0000313" key="9">
    <source>
        <dbReference type="EMBL" id="SHI81211.1"/>
    </source>
</evidence>
<reference evidence="10" key="1">
    <citation type="submission" date="2016-11" db="EMBL/GenBank/DDBJ databases">
        <authorList>
            <person name="Varghese N."/>
            <person name="Submissions S."/>
        </authorList>
    </citation>
    <scope>NUCLEOTIDE SEQUENCE [LARGE SCALE GENOMIC DNA]</scope>
    <source>
        <strain evidence="10">DSM 17957</strain>
    </source>
</reference>
<keyword evidence="5 7" id="KW-0175">Coiled coil</keyword>
<keyword evidence="3 7" id="KW-0547">Nucleotide-binding</keyword>
<gene>
    <name evidence="7" type="primary">smc</name>
    <name evidence="9" type="ORF">SAMN02745975_00674</name>
</gene>
<dbReference type="GO" id="GO:0005737">
    <property type="term" value="C:cytoplasm"/>
    <property type="evidence" value="ECO:0007669"/>
    <property type="project" value="UniProtKB-SubCell"/>
</dbReference>
<keyword evidence="4 7" id="KW-0067">ATP-binding</keyword>
<evidence type="ECO:0000256" key="2">
    <source>
        <dbReference type="ARBA" id="ARBA00022490"/>
    </source>
</evidence>
<evidence type="ECO:0000256" key="3">
    <source>
        <dbReference type="ARBA" id="ARBA00022741"/>
    </source>
</evidence>
<evidence type="ECO:0000256" key="7">
    <source>
        <dbReference type="HAMAP-Rule" id="MF_01894"/>
    </source>
</evidence>
<dbReference type="Proteomes" id="UP000184536">
    <property type="component" value="Unassembled WGS sequence"/>
</dbReference>
<dbReference type="SUPFAM" id="SSF75553">
    <property type="entry name" value="Smc hinge domain"/>
    <property type="match status" value="1"/>
</dbReference>
<dbReference type="GO" id="GO:0030261">
    <property type="term" value="P:chromosome condensation"/>
    <property type="evidence" value="ECO:0007669"/>
    <property type="project" value="InterPro"/>
</dbReference>
<comment type="similarity">
    <text evidence="7">Belongs to the SMC family.</text>
</comment>
<dbReference type="CDD" id="cd03278">
    <property type="entry name" value="ABC_SMC_barmotin"/>
    <property type="match status" value="2"/>
</dbReference>
<comment type="function">
    <text evidence="7">Required for chromosome condensation and partitioning.</text>
</comment>
<dbReference type="GO" id="GO:0003677">
    <property type="term" value="F:DNA binding"/>
    <property type="evidence" value="ECO:0007669"/>
    <property type="project" value="UniProtKB-UniRule"/>
</dbReference>
<name>A0A1M6E6X9_9FIRM</name>
<evidence type="ECO:0000313" key="10">
    <source>
        <dbReference type="Proteomes" id="UP000184536"/>
    </source>
</evidence>
<dbReference type="FunFam" id="3.40.50.300:FF:000984">
    <property type="entry name" value="Chromosome partition protein Smc"/>
    <property type="match status" value="1"/>
</dbReference>
<keyword evidence="6 7" id="KW-0238">DNA-binding</keyword>
<feature type="coiled-coil region" evidence="7">
    <location>
        <begin position="167"/>
        <end position="201"/>
    </location>
</feature>
<evidence type="ECO:0000256" key="5">
    <source>
        <dbReference type="ARBA" id="ARBA00023054"/>
    </source>
</evidence>
<feature type="domain" description="SMC hinge" evidence="8">
    <location>
        <begin position="525"/>
        <end position="645"/>
    </location>
</feature>
<evidence type="ECO:0000256" key="1">
    <source>
        <dbReference type="ARBA" id="ARBA00004496"/>
    </source>
</evidence>
<comment type="subcellular location">
    <subcellularLocation>
        <location evidence="1 7">Cytoplasm</location>
    </subcellularLocation>
</comment>
<dbReference type="SUPFAM" id="SSF52540">
    <property type="entry name" value="P-loop containing nucleoside triphosphate hydrolases"/>
    <property type="match status" value="1"/>
</dbReference>
<dbReference type="HAMAP" id="MF_01894">
    <property type="entry name" value="Smc_prok"/>
    <property type="match status" value="1"/>
</dbReference>
<evidence type="ECO:0000259" key="8">
    <source>
        <dbReference type="SMART" id="SM00968"/>
    </source>
</evidence>
<proteinExistence type="inferred from homology"/>
<protein>
    <recommendedName>
        <fullName evidence="7">Chromosome partition protein Smc</fullName>
    </recommendedName>
</protein>
<dbReference type="PIRSF" id="PIRSF005719">
    <property type="entry name" value="SMC"/>
    <property type="match status" value="1"/>
</dbReference>
<dbReference type="PANTHER" id="PTHR43977">
    <property type="entry name" value="STRUCTURAL MAINTENANCE OF CHROMOSOMES PROTEIN 3"/>
    <property type="match status" value="1"/>
</dbReference>
<dbReference type="Pfam" id="PF02463">
    <property type="entry name" value="SMC_N"/>
    <property type="match status" value="1"/>
</dbReference>
<dbReference type="NCBIfam" id="TIGR02168">
    <property type="entry name" value="SMC_prok_B"/>
    <property type="match status" value="1"/>
</dbReference>
<feature type="coiled-coil region" evidence="7">
    <location>
        <begin position="687"/>
        <end position="910"/>
    </location>
</feature>
<dbReference type="GO" id="GO:0016887">
    <property type="term" value="F:ATP hydrolysis activity"/>
    <property type="evidence" value="ECO:0007669"/>
    <property type="project" value="InterPro"/>
</dbReference>
<dbReference type="InterPro" id="IPR011890">
    <property type="entry name" value="SMC_prok"/>
</dbReference>
<feature type="coiled-coil region" evidence="7">
    <location>
        <begin position="227"/>
        <end position="352"/>
    </location>
</feature>
<dbReference type="EMBL" id="FQZV01000007">
    <property type="protein sequence ID" value="SHI81211.1"/>
    <property type="molecule type" value="Genomic_DNA"/>
</dbReference>
<dbReference type="Gene3D" id="3.40.50.300">
    <property type="entry name" value="P-loop containing nucleotide triphosphate hydrolases"/>
    <property type="match status" value="2"/>
</dbReference>
<dbReference type="AlphaFoldDB" id="A0A1M6E6X9"/>
<dbReference type="FunFam" id="3.40.50.300:FF:000901">
    <property type="entry name" value="Chromosome partition protein Smc"/>
    <property type="match status" value="1"/>
</dbReference>